<evidence type="ECO:0000313" key="2">
    <source>
        <dbReference type="Proteomes" id="UP001138802"/>
    </source>
</evidence>
<reference evidence="1 2" key="1">
    <citation type="journal article" date="2020" name="Microorganisms">
        <title>Osmotic Adaptation and Compatible Solute Biosynthesis of Phototrophic Bacteria as Revealed from Genome Analyses.</title>
        <authorList>
            <person name="Imhoff J.F."/>
            <person name="Rahn T."/>
            <person name="Kunzel S."/>
            <person name="Keller A."/>
            <person name="Neulinger S.C."/>
        </authorList>
    </citation>
    <scope>NUCLEOTIDE SEQUENCE [LARGE SCALE GENOMIC DNA]</scope>
    <source>
        <strain evidence="1 2">DSM 21303</strain>
    </source>
</reference>
<dbReference type="AlphaFoldDB" id="A0A9X0WGG4"/>
<dbReference type="RefSeq" id="WP_200387066.1">
    <property type="nucleotide sequence ID" value="NZ_NRSD01000004.1"/>
</dbReference>
<protein>
    <submittedName>
        <fullName evidence="1">Host attachment protein</fullName>
    </submittedName>
</protein>
<gene>
    <name evidence="1" type="ORF">CKO25_06345</name>
</gene>
<sequence length="143" mass="15673">MSTWILAADNSRARIFTATKATDPLYEIHTLAFPEGRLHEGDLTTDKGGRGHDSIRGAHGIDTEGAHRQENAERFASLICDTLETGRNKGAFQKLYVIAAPAFLGLLRKHQSPPLKQLVAGEIDKNLTTQPPASIRQSLPDFL</sequence>
<dbReference type="Pfam" id="PF10116">
    <property type="entry name" value="Host_attach"/>
    <property type="match status" value="1"/>
</dbReference>
<comment type="caution">
    <text evidence="1">The sequence shown here is derived from an EMBL/GenBank/DDBJ whole genome shotgun (WGS) entry which is preliminary data.</text>
</comment>
<proteinExistence type="predicted"/>
<organism evidence="1 2">
    <name type="scientific">Thiocapsa imhoffii</name>
    <dbReference type="NCBI Taxonomy" id="382777"/>
    <lineage>
        <taxon>Bacteria</taxon>
        <taxon>Pseudomonadati</taxon>
        <taxon>Pseudomonadota</taxon>
        <taxon>Gammaproteobacteria</taxon>
        <taxon>Chromatiales</taxon>
        <taxon>Chromatiaceae</taxon>
        <taxon>Thiocapsa</taxon>
    </lineage>
</organism>
<name>A0A9X0WGG4_9GAMM</name>
<dbReference type="EMBL" id="NRSD01000004">
    <property type="protein sequence ID" value="MBK1644279.1"/>
    <property type="molecule type" value="Genomic_DNA"/>
</dbReference>
<dbReference type="Proteomes" id="UP001138802">
    <property type="component" value="Unassembled WGS sequence"/>
</dbReference>
<evidence type="ECO:0000313" key="1">
    <source>
        <dbReference type="EMBL" id="MBK1644279.1"/>
    </source>
</evidence>
<keyword evidence="2" id="KW-1185">Reference proteome</keyword>
<accession>A0A9X0WGG4</accession>
<dbReference type="InterPro" id="IPR019291">
    <property type="entry name" value="Host_attachment_protein"/>
</dbReference>